<evidence type="ECO:0000313" key="2">
    <source>
        <dbReference type="Proteomes" id="UP000188320"/>
    </source>
</evidence>
<comment type="caution">
    <text evidence="1">The sequence shown here is derived from an EMBL/GenBank/DDBJ whole genome shotgun (WGS) entry which is preliminary data.</text>
</comment>
<keyword evidence="2" id="KW-1185">Reference proteome</keyword>
<evidence type="ECO:0000313" key="1">
    <source>
        <dbReference type="EMBL" id="OMH84504.1"/>
    </source>
</evidence>
<dbReference type="OrthoDB" id="20018at2759"/>
<gene>
    <name evidence="1" type="ORF">AX774_g1974</name>
</gene>
<organism evidence="1 2">
    <name type="scientific">Zancudomyces culisetae</name>
    <name type="common">Gut fungus</name>
    <name type="synonym">Smittium culisetae</name>
    <dbReference type="NCBI Taxonomy" id="1213189"/>
    <lineage>
        <taxon>Eukaryota</taxon>
        <taxon>Fungi</taxon>
        <taxon>Fungi incertae sedis</taxon>
        <taxon>Zoopagomycota</taxon>
        <taxon>Kickxellomycotina</taxon>
        <taxon>Harpellomycetes</taxon>
        <taxon>Harpellales</taxon>
        <taxon>Legeriomycetaceae</taxon>
        <taxon>Zancudomyces</taxon>
    </lineage>
</organism>
<reference evidence="2" key="1">
    <citation type="submission" date="2017-01" db="EMBL/GenBank/DDBJ databases">
        <authorList>
            <person name="Wang Y."/>
            <person name="White M."/>
            <person name="Kvist S."/>
            <person name="Moncalvo J.-M."/>
        </authorList>
    </citation>
    <scope>NUCLEOTIDE SEQUENCE [LARGE SCALE GENOMIC DNA]</scope>
    <source>
        <strain evidence="2">COL-18-3</strain>
    </source>
</reference>
<accession>A0A1R1PU79</accession>
<dbReference type="EMBL" id="LSSK01000186">
    <property type="protein sequence ID" value="OMH84504.1"/>
    <property type="molecule type" value="Genomic_DNA"/>
</dbReference>
<protein>
    <submittedName>
        <fullName evidence="1">Uncharacterized protein</fullName>
    </submittedName>
</protein>
<proteinExistence type="predicted"/>
<dbReference type="AlphaFoldDB" id="A0A1R1PU79"/>
<sequence>MENLRYIAGVDTSYYSEPNNSNCGCEDEYEIVVAGLVILEYPSLNVTVCPFGLLTKIYMHKVSLNKGG</sequence>
<name>A0A1R1PU79_ZANCU</name>
<dbReference type="Proteomes" id="UP000188320">
    <property type="component" value="Unassembled WGS sequence"/>
</dbReference>